<feature type="domain" description="RNase H type-1" evidence="1">
    <location>
        <begin position="3"/>
        <end position="68"/>
    </location>
</feature>
<dbReference type="InterPro" id="IPR002156">
    <property type="entry name" value="RNaseH_domain"/>
</dbReference>
<evidence type="ECO:0000313" key="2">
    <source>
        <dbReference type="EMBL" id="CAB4309677.1"/>
    </source>
</evidence>
<dbReference type="GO" id="GO:0004523">
    <property type="term" value="F:RNA-DNA hybrid ribonuclease activity"/>
    <property type="evidence" value="ECO:0007669"/>
    <property type="project" value="InterPro"/>
</dbReference>
<dbReference type="Proteomes" id="UP000507245">
    <property type="component" value="Unassembled WGS sequence"/>
</dbReference>
<evidence type="ECO:0000259" key="1">
    <source>
        <dbReference type="Pfam" id="PF13456"/>
    </source>
</evidence>
<proteinExistence type="predicted"/>
<reference evidence="3" key="1">
    <citation type="journal article" date="2020" name="Genome Biol.">
        <title>Gamete binning: chromosome-level and haplotype-resolved genome assembly enabled by high-throughput single-cell sequencing of gamete genomes.</title>
        <authorList>
            <person name="Campoy J.A."/>
            <person name="Sun H."/>
            <person name="Goel M."/>
            <person name="Jiao W.-B."/>
            <person name="Folz-Donahue K."/>
            <person name="Wang N."/>
            <person name="Rubio M."/>
            <person name="Liu C."/>
            <person name="Kukat C."/>
            <person name="Ruiz D."/>
            <person name="Huettel B."/>
            <person name="Schneeberger K."/>
        </authorList>
    </citation>
    <scope>NUCLEOTIDE SEQUENCE [LARGE SCALE GENOMIC DNA]</scope>
    <source>
        <strain evidence="3">cv. Rojo Pasion</strain>
    </source>
</reference>
<dbReference type="Pfam" id="PF13456">
    <property type="entry name" value="RVT_3"/>
    <property type="match status" value="1"/>
</dbReference>
<accession>A0A6J5XAR7</accession>
<organism evidence="2 3">
    <name type="scientific">Prunus armeniaca</name>
    <name type="common">Apricot</name>
    <name type="synonym">Armeniaca vulgaris</name>
    <dbReference type="NCBI Taxonomy" id="36596"/>
    <lineage>
        <taxon>Eukaryota</taxon>
        <taxon>Viridiplantae</taxon>
        <taxon>Streptophyta</taxon>
        <taxon>Embryophyta</taxon>
        <taxon>Tracheophyta</taxon>
        <taxon>Spermatophyta</taxon>
        <taxon>Magnoliopsida</taxon>
        <taxon>eudicotyledons</taxon>
        <taxon>Gunneridae</taxon>
        <taxon>Pentapetalae</taxon>
        <taxon>rosids</taxon>
        <taxon>fabids</taxon>
        <taxon>Rosales</taxon>
        <taxon>Rosaceae</taxon>
        <taxon>Amygdaloideae</taxon>
        <taxon>Amygdaleae</taxon>
        <taxon>Prunus</taxon>
    </lineage>
</organism>
<keyword evidence="3" id="KW-1185">Reference proteome</keyword>
<sequence length="74" mass="8066">MSVRAVIRNSYGCLCSVVAMRAPSQISILATKFYALKIGISFAVDASFSPLLVEYDSLSVIQLLLKEEACYTAE</sequence>
<dbReference type="AlphaFoldDB" id="A0A6J5XAR7"/>
<name>A0A6J5XAR7_PRUAR</name>
<dbReference type="GO" id="GO:0003676">
    <property type="term" value="F:nucleic acid binding"/>
    <property type="evidence" value="ECO:0007669"/>
    <property type="project" value="InterPro"/>
</dbReference>
<dbReference type="EMBL" id="CAEKKB010000005">
    <property type="protein sequence ID" value="CAB4309677.1"/>
    <property type="molecule type" value="Genomic_DNA"/>
</dbReference>
<gene>
    <name evidence="2" type="ORF">ORAREDHAP_LOCUS30988</name>
</gene>
<protein>
    <recommendedName>
        <fullName evidence="1">RNase H type-1 domain-containing protein</fullName>
    </recommendedName>
</protein>
<dbReference type="OrthoDB" id="1749524at2759"/>
<evidence type="ECO:0000313" key="3">
    <source>
        <dbReference type="Proteomes" id="UP000507245"/>
    </source>
</evidence>